<dbReference type="Pfam" id="PF04221">
    <property type="entry name" value="RelB"/>
    <property type="match status" value="1"/>
</dbReference>
<gene>
    <name evidence="3" type="ORF">ASB62_01100</name>
</gene>
<dbReference type="AlphaFoldDB" id="A0A101JUA0"/>
<reference evidence="3 4" key="1">
    <citation type="submission" date="2015-10" db="EMBL/GenBank/DDBJ databases">
        <title>Draft Genome Sequence of Chlorobium limicola strain Frasassi Growing under Artificial Lighting in the Frasassi Cave System.</title>
        <authorList>
            <person name="Mansor M."/>
            <person name="Macalady J."/>
        </authorList>
    </citation>
    <scope>NUCLEOTIDE SEQUENCE [LARGE SCALE GENOMIC DNA]</scope>
    <source>
        <strain evidence="3 4">Frasassi</strain>
    </source>
</reference>
<name>A0A101JUA0_CHLLI</name>
<dbReference type="NCBIfam" id="TIGR02384">
    <property type="entry name" value="RelB_DinJ"/>
    <property type="match status" value="1"/>
</dbReference>
<dbReference type="InterPro" id="IPR013321">
    <property type="entry name" value="Arc_rbn_hlx_hlx"/>
</dbReference>
<keyword evidence="2" id="KW-1277">Toxin-antitoxin system</keyword>
<dbReference type="PANTHER" id="PTHR38781:SF1">
    <property type="entry name" value="ANTITOXIN DINJ-RELATED"/>
    <property type="match status" value="1"/>
</dbReference>
<proteinExistence type="inferred from homology"/>
<accession>A0A101JUA0</accession>
<evidence type="ECO:0000313" key="4">
    <source>
        <dbReference type="Proteomes" id="UP000053937"/>
    </source>
</evidence>
<dbReference type="Gene3D" id="1.10.1220.10">
    <property type="entry name" value="Met repressor-like"/>
    <property type="match status" value="1"/>
</dbReference>
<evidence type="ECO:0000313" key="3">
    <source>
        <dbReference type="EMBL" id="KUL32838.1"/>
    </source>
</evidence>
<comment type="similarity">
    <text evidence="1">Belongs to the RelB/DinJ antitoxin family.</text>
</comment>
<dbReference type="InterPro" id="IPR026262">
    <property type="entry name" value="DinJ"/>
</dbReference>
<dbReference type="PANTHER" id="PTHR38781">
    <property type="entry name" value="ANTITOXIN DINJ-RELATED"/>
    <property type="match status" value="1"/>
</dbReference>
<dbReference type="GO" id="GO:0015643">
    <property type="term" value="F:toxic substance binding"/>
    <property type="evidence" value="ECO:0007669"/>
    <property type="project" value="InterPro"/>
</dbReference>
<dbReference type="EMBL" id="LMBR01000013">
    <property type="protein sequence ID" value="KUL32838.1"/>
    <property type="molecule type" value="Genomic_DNA"/>
</dbReference>
<dbReference type="PIRSF" id="PIRSF003108">
    <property type="entry name" value="DinJ"/>
    <property type="match status" value="1"/>
</dbReference>
<protein>
    <submittedName>
        <fullName evidence="3">XRE family transcriptional regulator</fullName>
    </submittedName>
</protein>
<keyword evidence="4" id="KW-1185">Reference proteome</keyword>
<dbReference type="RefSeq" id="WP_059138243.1">
    <property type="nucleotide sequence ID" value="NZ_LMBR01000013.1"/>
</dbReference>
<dbReference type="GO" id="GO:0000987">
    <property type="term" value="F:cis-regulatory region sequence-specific DNA binding"/>
    <property type="evidence" value="ECO:0007669"/>
    <property type="project" value="InterPro"/>
</dbReference>
<dbReference type="GO" id="GO:0006351">
    <property type="term" value="P:DNA-templated transcription"/>
    <property type="evidence" value="ECO:0007669"/>
    <property type="project" value="TreeGrafter"/>
</dbReference>
<evidence type="ECO:0000256" key="1">
    <source>
        <dbReference type="ARBA" id="ARBA00010562"/>
    </source>
</evidence>
<dbReference type="GO" id="GO:0006355">
    <property type="term" value="P:regulation of DNA-templated transcription"/>
    <property type="evidence" value="ECO:0007669"/>
    <property type="project" value="InterPro"/>
</dbReference>
<dbReference type="Proteomes" id="UP000053937">
    <property type="component" value="Unassembled WGS sequence"/>
</dbReference>
<dbReference type="GO" id="GO:0044010">
    <property type="term" value="P:single-species biofilm formation"/>
    <property type="evidence" value="ECO:0007669"/>
    <property type="project" value="InterPro"/>
</dbReference>
<dbReference type="OrthoDB" id="9804867at2"/>
<evidence type="ECO:0000256" key="2">
    <source>
        <dbReference type="ARBA" id="ARBA00022649"/>
    </source>
</evidence>
<comment type="caution">
    <text evidence="3">The sequence shown here is derived from an EMBL/GenBank/DDBJ whole genome shotgun (WGS) entry which is preliminary data.</text>
</comment>
<sequence length="87" mass="9601">MIINSVVRARIDQDTKDEAAVILAAMGLTMSDAVRLLMKKIVAEKAFPFNPLIPNNETIQAIKEARAGNTRTIGSVDELFKELNEDD</sequence>
<organism evidence="3 4">
    <name type="scientific">Chlorobium limicola</name>
    <dbReference type="NCBI Taxonomy" id="1092"/>
    <lineage>
        <taxon>Bacteria</taxon>
        <taxon>Pseudomonadati</taxon>
        <taxon>Chlorobiota</taxon>
        <taxon>Chlorobiia</taxon>
        <taxon>Chlorobiales</taxon>
        <taxon>Chlorobiaceae</taxon>
        <taxon>Chlorobium/Pelodictyon group</taxon>
        <taxon>Chlorobium</taxon>
    </lineage>
</organism>
<dbReference type="InterPro" id="IPR007337">
    <property type="entry name" value="RelB/DinJ"/>
</dbReference>